<keyword evidence="1" id="KW-0812">Transmembrane</keyword>
<gene>
    <name evidence="2" type="ORF">PGLA1383_LOCUS10534</name>
</gene>
<feature type="non-terminal residue" evidence="2">
    <location>
        <position position="1"/>
    </location>
</feature>
<keyword evidence="3" id="KW-1185">Reference proteome</keyword>
<proteinExistence type="predicted"/>
<accession>A0A813DWU8</accession>
<organism evidence="2 3">
    <name type="scientific">Polarella glacialis</name>
    <name type="common">Dinoflagellate</name>
    <dbReference type="NCBI Taxonomy" id="89957"/>
    <lineage>
        <taxon>Eukaryota</taxon>
        <taxon>Sar</taxon>
        <taxon>Alveolata</taxon>
        <taxon>Dinophyceae</taxon>
        <taxon>Suessiales</taxon>
        <taxon>Suessiaceae</taxon>
        <taxon>Polarella</taxon>
    </lineage>
</organism>
<feature type="transmembrane region" description="Helical" evidence="1">
    <location>
        <begin position="20"/>
        <end position="40"/>
    </location>
</feature>
<evidence type="ECO:0000256" key="1">
    <source>
        <dbReference type="SAM" id="Phobius"/>
    </source>
</evidence>
<dbReference type="EMBL" id="CAJNNV010005272">
    <property type="protein sequence ID" value="CAE8591874.1"/>
    <property type="molecule type" value="Genomic_DNA"/>
</dbReference>
<feature type="transmembrane region" description="Helical" evidence="1">
    <location>
        <begin position="219"/>
        <end position="238"/>
    </location>
</feature>
<sequence>MADYAAKILLLVYLWHEPRLRLHFVALAAVHVLAGIRRAYAICQGTAQVSCCGAWPVVVLLLGVATPLLQVFHLVDALAAWWCHQDVGKRLPLRSAPLDVILEGLVFMVMALHLRLCLLLGRLEPLTNVAQCAFEECLLGTLAISLCTVAVALVLLDSTLSLKLSRDIYGPSPGRGGRLASGCRSCWVFAAQLAYRLVEVAAKLSVVAVTATVLQPSYFAGYVALSYLANVVVLLGSCREAHSPCLGSSMVIAWPLLFANLSQFVDCPKP</sequence>
<evidence type="ECO:0000313" key="3">
    <source>
        <dbReference type="Proteomes" id="UP000654075"/>
    </source>
</evidence>
<evidence type="ECO:0000313" key="2">
    <source>
        <dbReference type="EMBL" id="CAE8591874.1"/>
    </source>
</evidence>
<feature type="transmembrane region" description="Helical" evidence="1">
    <location>
        <begin position="100"/>
        <end position="121"/>
    </location>
</feature>
<dbReference type="OrthoDB" id="4062651at2759"/>
<dbReference type="Proteomes" id="UP000654075">
    <property type="component" value="Unassembled WGS sequence"/>
</dbReference>
<feature type="transmembrane region" description="Helical" evidence="1">
    <location>
        <begin position="52"/>
        <end position="72"/>
    </location>
</feature>
<comment type="caution">
    <text evidence="2">The sequence shown here is derived from an EMBL/GenBank/DDBJ whole genome shotgun (WGS) entry which is preliminary data.</text>
</comment>
<reference evidence="2" key="1">
    <citation type="submission" date="2021-02" db="EMBL/GenBank/DDBJ databases">
        <authorList>
            <person name="Dougan E. K."/>
            <person name="Rhodes N."/>
            <person name="Thang M."/>
            <person name="Chan C."/>
        </authorList>
    </citation>
    <scope>NUCLEOTIDE SEQUENCE</scope>
</reference>
<feature type="transmembrane region" description="Helical" evidence="1">
    <location>
        <begin position="133"/>
        <end position="156"/>
    </location>
</feature>
<keyword evidence="1" id="KW-1133">Transmembrane helix</keyword>
<feature type="transmembrane region" description="Helical" evidence="1">
    <location>
        <begin position="245"/>
        <end position="265"/>
    </location>
</feature>
<keyword evidence="1" id="KW-0472">Membrane</keyword>
<name>A0A813DWU8_POLGL</name>
<protein>
    <submittedName>
        <fullName evidence="2">Uncharacterized protein</fullName>
    </submittedName>
</protein>
<dbReference type="AlphaFoldDB" id="A0A813DWU8"/>